<evidence type="ECO:0000259" key="2">
    <source>
        <dbReference type="Pfam" id="PF05970"/>
    </source>
</evidence>
<keyword evidence="1" id="KW-0227">DNA damage</keyword>
<name>A0ABY6LWQ9_9ARAC</name>
<dbReference type="EMBL" id="CP092886">
    <property type="protein sequence ID" value="UYV84557.1"/>
    <property type="molecule type" value="Genomic_DNA"/>
</dbReference>
<dbReference type="PANTHER" id="PTHR10492:SF57">
    <property type="entry name" value="ATP-DEPENDENT DNA HELICASE"/>
    <property type="match status" value="1"/>
</dbReference>
<evidence type="ECO:0000313" key="4">
    <source>
        <dbReference type="Proteomes" id="UP001235939"/>
    </source>
</evidence>
<dbReference type="Proteomes" id="UP001235939">
    <property type="component" value="Chromosome X"/>
</dbReference>
<comment type="similarity">
    <text evidence="1">Belongs to the helicase family.</text>
</comment>
<dbReference type="EC" id="5.6.2.3" evidence="1"/>
<evidence type="ECO:0000256" key="1">
    <source>
        <dbReference type="RuleBase" id="RU363044"/>
    </source>
</evidence>
<comment type="cofactor">
    <cofactor evidence="1">
        <name>Mg(2+)</name>
        <dbReference type="ChEBI" id="CHEBI:18420"/>
    </cofactor>
</comment>
<comment type="catalytic activity">
    <reaction evidence="1">
        <text>ATP + H2O = ADP + phosphate + H(+)</text>
        <dbReference type="Rhea" id="RHEA:13065"/>
        <dbReference type="ChEBI" id="CHEBI:15377"/>
        <dbReference type="ChEBI" id="CHEBI:15378"/>
        <dbReference type="ChEBI" id="CHEBI:30616"/>
        <dbReference type="ChEBI" id="CHEBI:43474"/>
        <dbReference type="ChEBI" id="CHEBI:456216"/>
        <dbReference type="EC" id="5.6.2.3"/>
    </reaction>
</comment>
<gene>
    <name evidence="3" type="ORF">LAZ67_X002608</name>
</gene>
<accession>A0ABY6LWQ9</accession>
<keyword evidence="1" id="KW-0547">Nucleotide-binding</keyword>
<reference evidence="3 4" key="1">
    <citation type="submission" date="2022-03" db="EMBL/GenBank/DDBJ databases">
        <title>A chromosomal length assembly of Cordylochernes scorpioides.</title>
        <authorList>
            <person name="Zeh D."/>
            <person name="Zeh J."/>
        </authorList>
    </citation>
    <scope>NUCLEOTIDE SEQUENCE [LARGE SCALE GENOMIC DNA]</scope>
    <source>
        <strain evidence="3">IN4F17</strain>
        <tissue evidence="3">Whole Body</tissue>
    </source>
</reference>
<proteinExistence type="inferred from homology"/>
<keyword evidence="4" id="KW-1185">Reference proteome</keyword>
<protein>
    <recommendedName>
        <fullName evidence="1">ATP-dependent DNA helicase</fullName>
        <ecNumber evidence="1">5.6.2.3</ecNumber>
    </recommendedName>
</protein>
<dbReference type="PANTHER" id="PTHR10492">
    <property type="match status" value="1"/>
</dbReference>
<keyword evidence="1" id="KW-0378">Hydrolase</keyword>
<keyword evidence="1" id="KW-0234">DNA repair</keyword>
<evidence type="ECO:0000313" key="3">
    <source>
        <dbReference type="EMBL" id="UYV84557.1"/>
    </source>
</evidence>
<dbReference type="Pfam" id="PF05970">
    <property type="entry name" value="PIF1"/>
    <property type="match status" value="1"/>
</dbReference>
<keyword evidence="1" id="KW-0233">DNA recombination</keyword>
<sequence>MAHKKSLEALNRTLKDLRGNEQLFGGALILLAGNFRQTLPVIPRSTPADELNAYLKSSVLWRNVDKISLKSNMRVKLQQDESSERFAKQLFDIGNGKMEMDESTHCITLQENLCHFQEIKKRKEATVEVTAVGVLALDVYRCSVARSSVSEEASR</sequence>
<organism evidence="3 4">
    <name type="scientific">Cordylochernes scorpioides</name>
    <dbReference type="NCBI Taxonomy" id="51811"/>
    <lineage>
        <taxon>Eukaryota</taxon>
        <taxon>Metazoa</taxon>
        <taxon>Ecdysozoa</taxon>
        <taxon>Arthropoda</taxon>
        <taxon>Chelicerata</taxon>
        <taxon>Arachnida</taxon>
        <taxon>Pseudoscorpiones</taxon>
        <taxon>Cheliferoidea</taxon>
        <taxon>Chernetidae</taxon>
        <taxon>Cordylochernes</taxon>
    </lineage>
</organism>
<dbReference type="InterPro" id="IPR010285">
    <property type="entry name" value="DNA_helicase_pif1-like_DEAD"/>
</dbReference>
<keyword evidence="1" id="KW-0347">Helicase</keyword>
<keyword evidence="1" id="KW-0067">ATP-binding</keyword>
<feature type="domain" description="DNA helicase Pif1-like DEAD-box helicase" evidence="2">
    <location>
        <begin position="1"/>
        <end position="101"/>
    </location>
</feature>